<sequence length="214" mass="23810">MTAKDSGHHHDDDSLLPRHLFSFLLGIVVVVLFAVLLIFLILRPTKPSFILRDAMVYNFNSTASPTLLTTTIQVTISTRNPNARVGVYYQKLDVYASYRGQQITLPVQLPDSYQGHKEIVEWSPFLYGESVPVSPFLAESLAEDQNVGTVLLNIKVDGKVKWKVGTWVSGKYLLHANCPALLVFKSQDGGTPYDGVILQSSMKFQATQHCNVDV</sequence>
<accession>A0ACB9RVH1</accession>
<keyword evidence="2" id="KW-1185">Reference proteome</keyword>
<protein>
    <submittedName>
        <fullName evidence="1">Uncharacterized protein</fullName>
    </submittedName>
</protein>
<organism evidence="1 2">
    <name type="scientific">Melastoma candidum</name>
    <dbReference type="NCBI Taxonomy" id="119954"/>
    <lineage>
        <taxon>Eukaryota</taxon>
        <taxon>Viridiplantae</taxon>
        <taxon>Streptophyta</taxon>
        <taxon>Embryophyta</taxon>
        <taxon>Tracheophyta</taxon>
        <taxon>Spermatophyta</taxon>
        <taxon>Magnoliopsida</taxon>
        <taxon>eudicotyledons</taxon>
        <taxon>Gunneridae</taxon>
        <taxon>Pentapetalae</taxon>
        <taxon>rosids</taxon>
        <taxon>malvids</taxon>
        <taxon>Myrtales</taxon>
        <taxon>Melastomataceae</taxon>
        <taxon>Melastomatoideae</taxon>
        <taxon>Melastomateae</taxon>
        <taxon>Melastoma</taxon>
    </lineage>
</organism>
<name>A0ACB9RVH1_9MYRT</name>
<comment type="caution">
    <text evidence="1">The sequence shown here is derived from an EMBL/GenBank/DDBJ whole genome shotgun (WGS) entry which is preliminary data.</text>
</comment>
<evidence type="ECO:0000313" key="1">
    <source>
        <dbReference type="EMBL" id="KAI4382226.1"/>
    </source>
</evidence>
<dbReference type="EMBL" id="CM042882">
    <property type="protein sequence ID" value="KAI4382226.1"/>
    <property type="molecule type" value="Genomic_DNA"/>
</dbReference>
<evidence type="ECO:0000313" key="2">
    <source>
        <dbReference type="Proteomes" id="UP001057402"/>
    </source>
</evidence>
<gene>
    <name evidence="1" type="ORF">MLD38_008215</name>
</gene>
<reference evidence="2" key="1">
    <citation type="journal article" date="2023" name="Front. Plant Sci.">
        <title>Chromosomal-level genome assembly of Melastoma candidum provides insights into trichome evolution.</title>
        <authorList>
            <person name="Zhong Y."/>
            <person name="Wu W."/>
            <person name="Sun C."/>
            <person name="Zou P."/>
            <person name="Liu Y."/>
            <person name="Dai S."/>
            <person name="Zhou R."/>
        </authorList>
    </citation>
    <scope>NUCLEOTIDE SEQUENCE [LARGE SCALE GENOMIC DNA]</scope>
</reference>
<dbReference type="Proteomes" id="UP001057402">
    <property type="component" value="Chromosome 3"/>
</dbReference>
<proteinExistence type="predicted"/>